<dbReference type="AlphaFoldDB" id="A0A1Y2B905"/>
<dbReference type="InterPro" id="IPR036850">
    <property type="entry name" value="NDK-like_dom_sf"/>
</dbReference>
<feature type="binding site" evidence="7">
    <location>
        <position position="163"/>
    </location>
    <ligand>
        <name>ATP</name>
        <dbReference type="ChEBI" id="CHEBI:30616"/>
    </ligand>
</feature>
<dbReference type="HAMAP" id="MF_00451">
    <property type="entry name" value="NDP_kinase"/>
    <property type="match status" value="1"/>
</dbReference>
<evidence type="ECO:0000256" key="3">
    <source>
        <dbReference type="ARBA" id="ARBA00012966"/>
    </source>
</evidence>
<keyword evidence="6 10" id="KW-0418">Kinase</keyword>
<gene>
    <name evidence="10" type="ORF">BCR39DRAFT_558350</name>
</gene>
<dbReference type="GO" id="GO:0006183">
    <property type="term" value="P:GTP biosynthetic process"/>
    <property type="evidence" value="ECO:0007669"/>
    <property type="project" value="InterPro"/>
</dbReference>
<evidence type="ECO:0000256" key="5">
    <source>
        <dbReference type="ARBA" id="ARBA00022679"/>
    </source>
</evidence>
<evidence type="ECO:0000259" key="9">
    <source>
        <dbReference type="SMART" id="SM00562"/>
    </source>
</evidence>
<reference evidence="10 11" key="1">
    <citation type="submission" date="2016-07" db="EMBL/GenBank/DDBJ databases">
        <title>Pervasive Adenine N6-methylation of Active Genes in Fungi.</title>
        <authorList>
            <consortium name="DOE Joint Genome Institute"/>
            <person name="Mondo S.J."/>
            <person name="Dannebaum R.O."/>
            <person name="Kuo R.C."/>
            <person name="Labutti K."/>
            <person name="Haridas S."/>
            <person name="Kuo A."/>
            <person name="Salamov A."/>
            <person name="Ahrendt S.R."/>
            <person name="Lipzen A."/>
            <person name="Sullivan W."/>
            <person name="Andreopoulos W.B."/>
            <person name="Clum A."/>
            <person name="Lindquist E."/>
            <person name="Daum C."/>
            <person name="Ramamoorthy G.K."/>
            <person name="Gryganskyi A."/>
            <person name="Culley D."/>
            <person name="Magnuson J.K."/>
            <person name="James T.Y."/>
            <person name="O'Malley M.A."/>
            <person name="Stajich J.E."/>
            <person name="Spatafora J.W."/>
            <person name="Visel A."/>
            <person name="Grigoriev I.V."/>
        </authorList>
    </citation>
    <scope>NUCLEOTIDE SEQUENCE [LARGE SCALE GENOMIC DNA]</scope>
    <source>
        <strain evidence="10 11">68-887.2</strain>
    </source>
</reference>
<dbReference type="GO" id="GO:0006241">
    <property type="term" value="P:CTP biosynthetic process"/>
    <property type="evidence" value="ECO:0007669"/>
    <property type="project" value="InterPro"/>
</dbReference>
<feature type="binding site" evidence="7">
    <location>
        <position position="157"/>
    </location>
    <ligand>
        <name>ATP</name>
        <dbReference type="ChEBI" id="CHEBI:30616"/>
    </ligand>
</feature>
<evidence type="ECO:0000256" key="1">
    <source>
        <dbReference type="ARBA" id="ARBA00001946"/>
    </source>
</evidence>
<accession>A0A1Y2B905</accession>
<dbReference type="SMART" id="SM00562">
    <property type="entry name" value="NDK"/>
    <property type="match status" value="1"/>
</dbReference>
<dbReference type="FunFam" id="3.30.70.141:FF:000002">
    <property type="entry name" value="Nucleoside diphosphate kinase"/>
    <property type="match status" value="1"/>
</dbReference>
<dbReference type="InterPro" id="IPR034907">
    <property type="entry name" value="NDK-like_dom"/>
</dbReference>
<keyword evidence="5" id="KW-0808">Transferase</keyword>
<protein>
    <recommendedName>
        <fullName evidence="4">Nucleoside diphosphate kinase</fullName>
        <ecNumber evidence="3">2.7.4.6</ecNumber>
    </recommendedName>
</protein>
<dbReference type="Gene3D" id="3.30.70.141">
    <property type="entry name" value="Nucleoside diphosphate kinase-like domain"/>
    <property type="match status" value="1"/>
</dbReference>
<keyword evidence="11" id="KW-1185">Reference proteome</keyword>
<comment type="similarity">
    <text evidence="2 7 8">Belongs to the NDK family.</text>
</comment>
<feature type="active site" description="Pros-phosphohistidine intermediate" evidence="7">
    <location>
        <position position="187"/>
    </location>
</feature>
<dbReference type="GO" id="GO:0006228">
    <property type="term" value="P:UTP biosynthetic process"/>
    <property type="evidence" value="ECO:0007669"/>
    <property type="project" value="InterPro"/>
</dbReference>
<comment type="cofactor">
    <cofactor evidence="1">
        <name>Mg(2+)</name>
        <dbReference type="ChEBI" id="CHEBI:18420"/>
    </cofactor>
</comment>
<feature type="binding site" evidence="7">
    <location>
        <position position="184"/>
    </location>
    <ligand>
        <name>ATP</name>
        <dbReference type="ChEBI" id="CHEBI:30616"/>
    </ligand>
</feature>
<dbReference type="PRINTS" id="PR01243">
    <property type="entry name" value="NUCDPKINASE"/>
</dbReference>
<dbReference type="PANTHER" id="PTHR11349">
    <property type="entry name" value="NUCLEOSIDE DIPHOSPHATE KINASE"/>
    <property type="match status" value="1"/>
</dbReference>
<evidence type="ECO:0000256" key="4">
    <source>
        <dbReference type="ARBA" id="ARBA00017632"/>
    </source>
</evidence>
<dbReference type="InParanoid" id="A0A1Y2B905"/>
<dbReference type="SUPFAM" id="SSF54919">
    <property type="entry name" value="Nucleoside diphosphate kinase, NDK"/>
    <property type="match status" value="1"/>
</dbReference>
<proteinExistence type="inferred from homology"/>
<name>A0A1Y2B905_9TREE</name>
<dbReference type="Pfam" id="PF00334">
    <property type="entry name" value="NDK"/>
    <property type="match status" value="1"/>
</dbReference>
<feature type="binding site" evidence="7">
    <location>
        <position position="128"/>
    </location>
    <ligand>
        <name>ATP</name>
        <dbReference type="ChEBI" id="CHEBI:30616"/>
    </ligand>
</feature>
<dbReference type="PROSITE" id="PS51374">
    <property type="entry name" value="NDPK_LIKE"/>
    <property type="match status" value="1"/>
</dbReference>
<dbReference type="NCBIfam" id="NF001908">
    <property type="entry name" value="PRK00668.1"/>
    <property type="match status" value="1"/>
</dbReference>
<organism evidence="10 11">
    <name type="scientific">Naematelia encephala</name>
    <dbReference type="NCBI Taxonomy" id="71784"/>
    <lineage>
        <taxon>Eukaryota</taxon>
        <taxon>Fungi</taxon>
        <taxon>Dikarya</taxon>
        <taxon>Basidiomycota</taxon>
        <taxon>Agaricomycotina</taxon>
        <taxon>Tremellomycetes</taxon>
        <taxon>Tremellales</taxon>
        <taxon>Naemateliaceae</taxon>
        <taxon>Naematelia</taxon>
    </lineage>
</organism>
<dbReference type="EMBL" id="MCFC01000017">
    <property type="protein sequence ID" value="ORY30990.1"/>
    <property type="molecule type" value="Genomic_DNA"/>
</dbReference>
<evidence type="ECO:0000313" key="11">
    <source>
        <dbReference type="Proteomes" id="UP000193986"/>
    </source>
</evidence>
<dbReference type="CDD" id="cd04413">
    <property type="entry name" value="NDPk_I"/>
    <property type="match status" value="1"/>
</dbReference>
<dbReference type="STRING" id="71784.A0A1Y2B905"/>
<comment type="caution">
    <text evidence="10">The sequence shown here is derived from an EMBL/GenBank/DDBJ whole genome shotgun (WGS) entry which is preliminary data.</text>
</comment>
<evidence type="ECO:0000256" key="8">
    <source>
        <dbReference type="RuleBase" id="RU004011"/>
    </source>
</evidence>
<dbReference type="GO" id="GO:0004550">
    <property type="term" value="F:nucleoside diphosphate kinase activity"/>
    <property type="evidence" value="ECO:0007669"/>
    <property type="project" value="UniProtKB-EC"/>
</dbReference>
<dbReference type="OrthoDB" id="2162449at2759"/>
<evidence type="ECO:0000256" key="6">
    <source>
        <dbReference type="ARBA" id="ARBA00022777"/>
    </source>
</evidence>
<dbReference type="InterPro" id="IPR001564">
    <property type="entry name" value="Nucleoside_diP_kinase"/>
</dbReference>
<evidence type="ECO:0000313" key="10">
    <source>
        <dbReference type="EMBL" id="ORY30990.1"/>
    </source>
</evidence>
<feature type="binding site" evidence="7">
    <location>
        <position position="174"/>
    </location>
    <ligand>
        <name>ATP</name>
        <dbReference type="ChEBI" id="CHEBI:30616"/>
    </ligand>
</feature>
<evidence type="ECO:0000256" key="2">
    <source>
        <dbReference type="ARBA" id="ARBA00008142"/>
    </source>
</evidence>
<dbReference type="EC" id="2.7.4.6" evidence="3"/>
<feature type="binding site" evidence="7">
    <location>
        <position position="80"/>
    </location>
    <ligand>
        <name>ATP</name>
        <dbReference type="ChEBI" id="CHEBI:30616"/>
    </ligand>
</feature>
<sequence>MLSHATRQALRVASRQSLRALSSVPARTATSRASATLALGTAVAAYGLYESSKAPAKAEGAKTIAGEKGTVSERSFVMIKPDGVSRQLVGKIVSRFEERGYKLVAIKSLTPSPALAKEHYIDLASRPFYGGLVKYITSGTPVVAMVWEGKDIIRQGRRIVGATNPLESDPGSVRGQYAVSVGRNLIHASDSFESATKEIDLWFSEAELSSYEPTAWGWVMADN</sequence>
<evidence type="ECO:0000256" key="7">
    <source>
        <dbReference type="PROSITE-ProRule" id="PRU00706"/>
    </source>
</evidence>
<dbReference type="Proteomes" id="UP000193986">
    <property type="component" value="Unassembled WGS sequence"/>
</dbReference>
<feature type="domain" description="Nucleoside diphosphate kinase-like" evidence="9">
    <location>
        <begin position="72"/>
        <end position="210"/>
    </location>
</feature>